<dbReference type="EMBL" id="BMNY01000001">
    <property type="protein sequence ID" value="GGM67122.1"/>
    <property type="molecule type" value="Genomic_DNA"/>
</dbReference>
<dbReference type="SUPFAM" id="SSF47240">
    <property type="entry name" value="Ferritin-like"/>
    <property type="match status" value="1"/>
</dbReference>
<keyword evidence="3 5" id="KW-1133">Transmembrane helix</keyword>
<comment type="caution">
    <text evidence="7">The sequence shown here is derived from an EMBL/GenBank/DDBJ whole genome shotgun (WGS) entry which is preliminary data.</text>
</comment>
<dbReference type="GO" id="GO:0030026">
    <property type="term" value="P:intracellular manganese ion homeostasis"/>
    <property type="evidence" value="ECO:0007669"/>
    <property type="project" value="InterPro"/>
</dbReference>
<evidence type="ECO:0000256" key="1">
    <source>
        <dbReference type="ARBA" id="ARBA00004127"/>
    </source>
</evidence>
<dbReference type="RefSeq" id="WP_188679478.1">
    <property type="nucleotide sequence ID" value="NZ_BMNY01000001.1"/>
</dbReference>
<evidence type="ECO:0000256" key="5">
    <source>
        <dbReference type="SAM" id="Phobius"/>
    </source>
</evidence>
<name>A0AA37F8N1_9ARCH</name>
<dbReference type="CDD" id="cd01044">
    <property type="entry name" value="Ferritin_CCC1_N"/>
    <property type="match status" value="1"/>
</dbReference>
<keyword evidence="2 5" id="KW-0812">Transmembrane</keyword>
<dbReference type="InterPro" id="IPR003251">
    <property type="entry name" value="Rr_diiron-bd_dom"/>
</dbReference>
<reference evidence="7" key="2">
    <citation type="submission" date="2022-09" db="EMBL/GenBank/DDBJ databases">
        <authorList>
            <person name="Sun Q."/>
            <person name="Ohkuma M."/>
        </authorList>
    </citation>
    <scope>NUCLEOTIDE SEQUENCE</scope>
    <source>
        <strain evidence="7">JCM 13583</strain>
    </source>
</reference>
<dbReference type="Pfam" id="PF01988">
    <property type="entry name" value="VIT1"/>
    <property type="match status" value="2"/>
</dbReference>
<evidence type="ECO:0000313" key="8">
    <source>
        <dbReference type="Proteomes" id="UP000632195"/>
    </source>
</evidence>
<keyword evidence="8" id="KW-1185">Reference proteome</keyword>
<feature type="transmembrane region" description="Helical" evidence="5">
    <location>
        <begin position="152"/>
        <end position="174"/>
    </location>
</feature>
<sequence>MKGQATAAYEEFYRDEITDMEFYRKLSGTMKGTDLGDSLARLSDVEREHSDFWRKAIESSGESVSHIRPRYGKISLLLFLRRILGTVLTVRMLEHGEISTVKMYREYADSLPDGDPMRQGLEKIIREEVSHEEIFQNSIERTRKDVQRSRDIIYGMSDGLVEVLAALAGLSAIIVDHFIIALGGLVVGIGGTISMTVGAYLSQSTESQYRINEEMKKSLFRMDGRAESKIASIEGESAESALTVAYSYIIGALVPIVPFLLLPRIPALAVSVVLVAVAEALSNSIVSLSMGLSIGRNAIKATALSLIASAATYTVGELFHIFLHITVL</sequence>
<dbReference type="Pfam" id="PF02915">
    <property type="entry name" value="Rubrerythrin"/>
    <property type="match status" value="1"/>
</dbReference>
<feature type="transmembrane region" description="Helical" evidence="5">
    <location>
        <begin position="180"/>
        <end position="201"/>
    </location>
</feature>
<dbReference type="GO" id="GO:0046872">
    <property type="term" value="F:metal ion binding"/>
    <property type="evidence" value="ECO:0007669"/>
    <property type="project" value="InterPro"/>
</dbReference>
<feature type="domain" description="Rubrerythrin diiron-binding" evidence="6">
    <location>
        <begin position="14"/>
        <end position="137"/>
    </location>
</feature>
<keyword evidence="4 5" id="KW-0472">Membrane</keyword>
<dbReference type="AlphaFoldDB" id="A0AA37F8N1"/>
<dbReference type="GO" id="GO:0016491">
    <property type="term" value="F:oxidoreductase activity"/>
    <property type="evidence" value="ECO:0007669"/>
    <property type="project" value="InterPro"/>
</dbReference>
<feature type="transmembrane region" description="Helical" evidence="5">
    <location>
        <begin position="304"/>
        <end position="325"/>
    </location>
</feature>
<evidence type="ECO:0000256" key="2">
    <source>
        <dbReference type="ARBA" id="ARBA00022692"/>
    </source>
</evidence>
<dbReference type="GO" id="GO:0012505">
    <property type="term" value="C:endomembrane system"/>
    <property type="evidence" value="ECO:0007669"/>
    <property type="project" value="UniProtKB-SubCell"/>
</dbReference>
<evidence type="ECO:0000259" key="6">
    <source>
        <dbReference type="Pfam" id="PF02915"/>
    </source>
</evidence>
<evidence type="ECO:0000256" key="3">
    <source>
        <dbReference type="ARBA" id="ARBA00022989"/>
    </source>
</evidence>
<feature type="transmembrane region" description="Helical" evidence="5">
    <location>
        <begin position="241"/>
        <end position="261"/>
    </location>
</feature>
<protein>
    <recommendedName>
        <fullName evidence="6">Rubrerythrin diiron-binding domain-containing protein</fullName>
    </recommendedName>
</protein>
<feature type="transmembrane region" description="Helical" evidence="5">
    <location>
        <begin position="267"/>
        <end position="292"/>
    </location>
</feature>
<evidence type="ECO:0000313" key="7">
    <source>
        <dbReference type="EMBL" id="GGM67122.1"/>
    </source>
</evidence>
<evidence type="ECO:0000256" key="4">
    <source>
        <dbReference type="ARBA" id="ARBA00023136"/>
    </source>
</evidence>
<organism evidence="7 8">
    <name type="scientific">Thermogymnomonas acidicola</name>
    <dbReference type="NCBI Taxonomy" id="399579"/>
    <lineage>
        <taxon>Archaea</taxon>
        <taxon>Methanobacteriati</taxon>
        <taxon>Thermoplasmatota</taxon>
        <taxon>Thermoplasmata</taxon>
        <taxon>Thermoplasmatales</taxon>
        <taxon>Thermogymnomonas</taxon>
    </lineage>
</organism>
<dbReference type="InterPro" id="IPR009078">
    <property type="entry name" value="Ferritin-like_SF"/>
</dbReference>
<gene>
    <name evidence="7" type="ORF">GCM10007108_01460</name>
</gene>
<reference evidence="7" key="1">
    <citation type="journal article" date="2014" name="Int. J. Syst. Evol. Microbiol.">
        <title>Complete genome sequence of Corynebacterium casei LMG S-19264T (=DSM 44701T), isolated from a smear-ripened cheese.</title>
        <authorList>
            <consortium name="US DOE Joint Genome Institute (JGI-PGF)"/>
            <person name="Walter F."/>
            <person name="Albersmeier A."/>
            <person name="Kalinowski J."/>
            <person name="Ruckert C."/>
        </authorList>
    </citation>
    <scope>NUCLEOTIDE SEQUENCE</scope>
    <source>
        <strain evidence="7">JCM 13583</strain>
    </source>
</reference>
<dbReference type="PANTHER" id="PTHR31851">
    <property type="entry name" value="FE(2+)/MN(2+) TRANSPORTER PCL1"/>
    <property type="match status" value="1"/>
</dbReference>
<dbReference type="GO" id="GO:0005384">
    <property type="term" value="F:manganese ion transmembrane transporter activity"/>
    <property type="evidence" value="ECO:0007669"/>
    <property type="project" value="InterPro"/>
</dbReference>
<dbReference type="InterPro" id="IPR039376">
    <property type="entry name" value="Ferritin_CCC1_N"/>
</dbReference>
<dbReference type="InterPro" id="IPR008217">
    <property type="entry name" value="Ccc1_fam"/>
</dbReference>
<proteinExistence type="predicted"/>
<comment type="subcellular location">
    <subcellularLocation>
        <location evidence="1">Endomembrane system</location>
        <topology evidence="1">Multi-pass membrane protein</topology>
    </subcellularLocation>
</comment>
<accession>A0AA37F8N1</accession>
<dbReference type="Proteomes" id="UP000632195">
    <property type="component" value="Unassembled WGS sequence"/>
</dbReference>